<feature type="transmembrane region" description="Helical" evidence="6">
    <location>
        <begin position="325"/>
        <end position="343"/>
    </location>
</feature>
<feature type="transmembrane region" description="Helical" evidence="6">
    <location>
        <begin position="65"/>
        <end position="89"/>
    </location>
</feature>
<evidence type="ECO:0000256" key="5">
    <source>
        <dbReference type="ARBA" id="ARBA00023136"/>
    </source>
</evidence>
<evidence type="ECO:0000313" key="7">
    <source>
        <dbReference type="EMBL" id="RPF49693.1"/>
    </source>
</evidence>
<evidence type="ECO:0000256" key="3">
    <source>
        <dbReference type="ARBA" id="ARBA00022692"/>
    </source>
</evidence>
<dbReference type="GO" id="GO:0055085">
    <property type="term" value="P:transmembrane transport"/>
    <property type="evidence" value="ECO:0007669"/>
    <property type="project" value="TreeGrafter"/>
</dbReference>
<comment type="similarity">
    <text evidence="2">Belongs to the autoinducer-2 exporter (AI-2E) (TC 2.A.86) family.</text>
</comment>
<dbReference type="GO" id="GO:0016020">
    <property type="term" value="C:membrane"/>
    <property type="evidence" value="ECO:0007669"/>
    <property type="project" value="UniProtKB-SubCell"/>
</dbReference>
<feature type="transmembrane region" description="Helical" evidence="6">
    <location>
        <begin position="264"/>
        <end position="289"/>
    </location>
</feature>
<evidence type="ECO:0000256" key="2">
    <source>
        <dbReference type="ARBA" id="ARBA00009773"/>
    </source>
</evidence>
<gene>
    <name evidence="7" type="ORF">EDD75_0513</name>
</gene>
<accession>A0A3N5AXR4</accession>
<reference evidence="7 8" key="1">
    <citation type="submission" date="2018-11" db="EMBL/GenBank/DDBJ databases">
        <title>Genomic Encyclopedia of Type Strains, Phase IV (KMG-IV): sequencing the most valuable type-strain genomes for metagenomic binning, comparative biology and taxonomic classification.</title>
        <authorList>
            <person name="Goeker M."/>
        </authorList>
    </citation>
    <scope>NUCLEOTIDE SEQUENCE [LARGE SCALE GENOMIC DNA]</scope>
    <source>
        <strain evidence="7 8">DSM 102936</strain>
    </source>
</reference>
<proteinExistence type="inferred from homology"/>
<keyword evidence="5 6" id="KW-0472">Membrane</keyword>
<feature type="transmembrane region" description="Helical" evidence="6">
    <location>
        <begin position="212"/>
        <end position="234"/>
    </location>
</feature>
<comment type="caution">
    <text evidence="7">The sequence shown here is derived from an EMBL/GenBank/DDBJ whole genome shotgun (WGS) entry which is preliminary data.</text>
</comment>
<dbReference type="RefSeq" id="WP_123927548.1">
    <property type="nucleotide sequence ID" value="NZ_RKRE01000001.1"/>
</dbReference>
<keyword evidence="3 6" id="KW-0812">Transmembrane</keyword>
<feature type="transmembrane region" description="Helical" evidence="6">
    <location>
        <begin position="154"/>
        <end position="176"/>
    </location>
</feature>
<dbReference type="PANTHER" id="PTHR21716">
    <property type="entry name" value="TRANSMEMBRANE PROTEIN"/>
    <property type="match status" value="1"/>
</dbReference>
<keyword evidence="8" id="KW-1185">Reference proteome</keyword>
<dbReference type="Pfam" id="PF01594">
    <property type="entry name" value="AI-2E_transport"/>
    <property type="match status" value="1"/>
</dbReference>
<organism evidence="7 8">
    <name type="scientific">Thermodesulfitimonas autotrophica</name>
    <dbReference type="NCBI Taxonomy" id="1894989"/>
    <lineage>
        <taxon>Bacteria</taxon>
        <taxon>Bacillati</taxon>
        <taxon>Bacillota</taxon>
        <taxon>Clostridia</taxon>
        <taxon>Thermoanaerobacterales</taxon>
        <taxon>Thermoanaerobacteraceae</taxon>
        <taxon>Thermodesulfitimonas</taxon>
    </lineage>
</organism>
<dbReference type="InterPro" id="IPR014227">
    <property type="entry name" value="YtvI-like"/>
</dbReference>
<evidence type="ECO:0000313" key="8">
    <source>
        <dbReference type="Proteomes" id="UP000282654"/>
    </source>
</evidence>
<dbReference type="PANTHER" id="PTHR21716:SF68">
    <property type="entry name" value="TRANSPORT PROTEIN YTVI-RELATED"/>
    <property type="match status" value="1"/>
</dbReference>
<comment type="subcellular location">
    <subcellularLocation>
        <location evidence="1">Membrane</location>
        <topology evidence="1">Multi-pass membrane protein</topology>
    </subcellularLocation>
</comment>
<dbReference type="InterPro" id="IPR002549">
    <property type="entry name" value="AI-2E-like"/>
</dbReference>
<sequence>MPEWLRRLLFVTAGVLAFTFLTALGLVVLRYAVVALLPFIIAVIFAALIEPLVRLFGRRLPRGLAVFLSMIVFFAVAGALVTLLVAHLVTELADISVHLPAYVGEARRILTDLIVKARAGYGALPPEAVRYLESGIEALTASARHSLGTLISSLLGFLGSLPSAALVLVVSVLATYFISRDREKIGKLWARAVPAPLGTRVAFMGHEAVGAFFGYCRAQMVLVALTVVLSTAGLYILKVKYALSLGLVIGFFDLVPVLGPSTIFIPWIVAAFFAGAKAFSLKLLVLYVIVFAVRQLFEARIVAVSVGAHPLAIMVGMYAGLKLLGIGGLVLGPITVVLLQAAYRASTSRGEKEIARRR</sequence>
<keyword evidence="4 6" id="KW-1133">Transmembrane helix</keyword>
<dbReference type="EMBL" id="RKRE01000001">
    <property type="protein sequence ID" value="RPF49693.1"/>
    <property type="molecule type" value="Genomic_DNA"/>
</dbReference>
<dbReference type="Proteomes" id="UP000282654">
    <property type="component" value="Unassembled WGS sequence"/>
</dbReference>
<dbReference type="NCBIfam" id="TIGR02872">
    <property type="entry name" value="spore_ytvI"/>
    <property type="match status" value="1"/>
</dbReference>
<evidence type="ECO:0000256" key="4">
    <source>
        <dbReference type="ARBA" id="ARBA00022989"/>
    </source>
</evidence>
<feature type="transmembrane region" description="Helical" evidence="6">
    <location>
        <begin position="35"/>
        <end position="53"/>
    </location>
</feature>
<evidence type="ECO:0000256" key="1">
    <source>
        <dbReference type="ARBA" id="ARBA00004141"/>
    </source>
</evidence>
<evidence type="ECO:0000256" key="6">
    <source>
        <dbReference type="SAM" id="Phobius"/>
    </source>
</evidence>
<name>A0A3N5AXR4_9THEO</name>
<protein>
    <submittedName>
        <fullName evidence="7">Sporulation integral membrane protein YtvI</fullName>
    </submittedName>
</protein>
<dbReference type="OrthoDB" id="9774361at2"/>
<dbReference type="AlphaFoldDB" id="A0A3N5AXR4"/>